<sequence length="644" mass="72716">MMQQIFLNTPSYIELFKYVTLMGVKTGDFGKELRNCLAQPSLNALSLISIENDISFDNIISDFSQKKHRPLDDLEYLKEVAKKYNVLSKDGTLTDLIENENVKQIYINNTNRILKLGMLNILDYAIVFVFMLFFLFSGAIFGYKNRKTTLREYTVPHNTPVFQVSLSLIASFISAISLLGIPSEIYRKGTSYTLVVVSYFFAILGTVTLFLPVFYKIIDMSIFEYLNKRFNKVVALYTACMFVVQTVLYLSLALYAPALAVSTVEGINIWYIIGTISLVTTLYTSLGGMKIVLWSDAIQASLILIGPLFIIIEACVQFGGITSIFKKFSSYEKLTFFNFSPDPTSYNTVWQLFFGSAFVWMGVYSTNQCEVQRMLALGNLKRAKLSLWIILPILSFATIILAICGVCINVYYSNHDLPGKNDQIVPYYVDHVFRKYWCFTGIFYTSLLSASFSTLSTGINSVATVLITEIFSPLVKNYDSVKKKNISIITSICTGILTVVCCIIVSYLDEVLQLALSLFGIFGCTILSIFALGIYVIPANSIGALVGSSAGFLFTLSIAVGKYLKIDCYLFKTHYLMFGMTTVFVSMFVGTVVSLMTCCNKNKLIPTQYYSPYYKKYFDYVERRKQRNQTNLDKNETVQLQQNN</sequence>
<keyword evidence="5 12" id="KW-0812">Transmembrane</keyword>
<keyword evidence="10" id="KW-0739">Sodium transport</keyword>
<dbReference type="Gene3D" id="1.20.1730.10">
    <property type="entry name" value="Sodium/glucose cotransporter"/>
    <property type="match status" value="1"/>
</dbReference>
<gene>
    <name evidence="13" type="ORF">A3Q56_01463</name>
</gene>
<keyword evidence="8" id="KW-0406">Ion transport</keyword>
<evidence type="ECO:0000256" key="5">
    <source>
        <dbReference type="ARBA" id="ARBA00022692"/>
    </source>
</evidence>
<evidence type="ECO:0000256" key="3">
    <source>
        <dbReference type="ARBA" id="ARBA00022448"/>
    </source>
</evidence>
<dbReference type="PROSITE" id="PS50283">
    <property type="entry name" value="NA_SOLUT_SYMP_3"/>
    <property type="match status" value="1"/>
</dbReference>
<evidence type="ECO:0000313" key="14">
    <source>
        <dbReference type="Proteomes" id="UP000078046"/>
    </source>
</evidence>
<keyword evidence="3" id="KW-0813">Transport</keyword>
<feature type="transmembrane region" description="Helical" evidence="12">
    <location>
        <begin position="488"/>
        <end position="508"/>
    </location>
</feature>
<keyword evidence="14" id="KW-1185">Reference proteome</keyword>
<feature type="transmembrane region" description="Helical" evidence="12">
    <location>
        <begin position="301"/>
        <end position="325"/>
    </location>
</feature>
<evidence type="ECO:0000256" key="1">
    <source>
        <dbReference type="ARBA" id="ARBA00004651"/>
    </source>
</evidence>
<dbReference type="GO" id="GO:0006814">
    <property type="term" value="P:sodium ion transport"/>
    <property type="evidence" value="ECO:0007669"/>
    <property type="project" value="UniProtKB-KW"/>
</dbReference>
<feature type="transmembrane region" description="Helical" evidence="12">
    <location>
        <begin position="514"/>
        <end position="537"/>
    </location>
</feature>
<dbReference type="PANTHER" id="PTHR42985">
    <property type="entry name" value="SODIUM-COUPLED MONOCARBOXYLATE TRANSPORTER"/>
    <property type="match status" value="1"/>
</dbReference>
<dbReference type="Pfam" id="PF00474">
    <property type="entry name" value="SSF"/>
    <property type="match status" value="1"/>
</dbReference>
<protein>
    <submittedName>
        <fullName evidence="13">Electrogenic sodium monocarboxylate cotransporter</fullName>
    </submittedName>
</protein>
<dbReference type="GO" id="GO:0005886">
    <property type="term" value="C:plasma membrane"/>
    <property type="evidence" value="ECO:0007669"/>
    <property type="project" value="UniProtKB-SubCell"/>
</dbReference>
<feature type="transmembrane region" description="Helical" evidence="12">
    <location>
        <begin position="576"/>
        <end position="599"/>
    </location>
</feature>
<dbReference type="NCBIfam" id="TIGR00813">
    <property type="entry name" value="sss"/>
    <property type="match status" value="1"/>
</dbReference>
<evidence type="ECO:0000256" key="11">
    <source>
        <dbReference type="RuleBase" id="RU362091"/>
    </source>
</evidence>
<evidence type="ECO:0000256" key="10">
    <source>
        <dbReference type="ARBA" id="ARBA00023201"/>
    </source>
</evidence>
<keyword evidence="4" id="KW-1003">Cell membrane</keyword>
<feature type="transmembrane region" description="Helical" evidence="12">
    <location>
        <begin position="385"/>
        <end position="412"/>
    </location>
</feature>
<evidence type="ECO:0000256" key="12">
    <source>
        <dbReference type="SAM" id="Phobius"/>
    </source>
</evidence>
<feature type="transmembrane region" description="Helical" evidence="12">
    <location>
        <begin position="161"/>
        <end position="181"/>
    </location>
</feature>
<feature type="transmembrane region" description="Helical" evidence="12">
    <location>
        <begin position="193"/>
        <end position="214"/>
    </location>
</feature>
<feature type="transmembrane region" description="Helical" evidence="12">
    <location>
        <begin position="442"/>
        <end position="467"/>
    </location>
</feature>
<evidence type="ECO:0000256" key="2">
    <source>
        <dbReference type="ARBA" id="ARBA00006434"/>
    </source>
</evidence>
<dbReference type="Proteomes" id="UP000078046">
    <property type="component" value="Unassembled WGS sequence"/>
</dbReference>
<evidence type="ECO:0000256" key="4">
    <source>
        <dbReference type="ARBA" id="ARBA00022475"/>
    </source>
</evidence>
<feature type="transmembrane region" description="Helical" evidence="12">
    <location>
        <begin position="345"/>
        <end position="364"/>
    </location>
</feature>
<evidence type="ECO:0000313" key="13">
    <source>
        <dbReference type="EMBL" id="OAF70765.1"/>
    </source>
</evidence>
<dbReference type="OrthoDB" id="6132759at2759"/>
<feature type="transmembrane region" description="Helical" evidence="12">
    <location>
        <begin position="121"/>
        <end position="141"/>
    </location>
</feature>
<evidence type="ECO:0000256" key="8">
    <source>
        <dbReference type="ARBA" id="ARBA00023065"/>
    </source>
</evidence>
<dbReference type="InterPro" id="IPR001734">
    <property type="entry name" value="Na/solute_symporter"/>
</dbReference>
<reference evidence="13 14" key="1">
    <citation type="submission" date="2016-04" db="EMBL/GenBank/DDBJ databases">
        <title>The genome of Intoshia linei affirms orthonectids as highly simplified spiralians.</title>
        <authorList>
            <person name="Mikhailov K.V."/>
            <person name="Slusarev G.S."/>
            <person name="Nikitin M.A."/>
            <person name="Logacheva M.D."/>
            <person name="Penin A."/>
            <person name="Aleoshin V."/>
            <person name="Panchin Y.V."/>
        </authorList>
    </citation>
    <scope>NUCLEOTIDE SEQUENCE [LARGE SCALE GENOMIC DNA]</scope>
    <source>
        <strain evidence="13">Intl2013</strain>
        <tissue evidence="13">Whole animal</tissue>
    </source>
</reference>
<keyword evidence="6 12" id="KW-1133">Transmembrane helix</keyword>
<proteinExistence type="inferred from homology"/>
<feature type="transmembrane region" description="Helical" evidence="12">
    <location>
        <begin position="234"/>
        <end position="256"/>
    </location>
</feature>
<dbReference type="GO" id="GO:0015293">
    <property type="term" value="F:symporter activity"/>
    <property type="evidence" value="ECO:0007669"/>
    <property type="project" value="TreeGrafter"/>
</dbReference>
<feature type="transmembrane region" description="Helical" evidence="12">
    <location>
        <begin position="268"/>
        <end position="289"/>
    </location>
</feature>
<evidence type="ECO:0000256" key="7">
    <source>
        <dbReference type="ARBA" id="ARBA00023053"/>
    </source>
</evidence>
<evidence type="ECO:0000256" key="9">
    <source>
        <dbReference type="ARBA" id="ARBA00023136"/>
    </source>
</evidence>
<organism evidence="13 14">
    <name type="scientific">Intoshia linei</name>
    <dbReference type="NCBI Taxonomy" id="1819745"/>
    <lineage>
        <taxon>Eukaryota</taxon>
        <taxon>Metazoa</taxon>
        <taxon>Spiralia</taxon>
        <taxon>Lophotrochozoa</taxon>
        <taxon>Mesozoa</taxon>
        <taxon>Orthonectida</taxon>
        <taxon>Rhopaluridae</taxon>
        <taxon>Intoshia</taxon>
    </lineage>
</organism>
<dbReference type="AlphaFoldDB" id="A0A177B949"/>
<evidence type="ECO:0000256" key="6">
    <source>
        <dbReference type="ARBA" id="ARBA00022989"/>
    </source>
</evidence>
<keyword evidence="7" id="KW-0915">Sodium</keyword>
<feature type="transmembrane region" description="Helical" evidence="12">
    <location>
        <begin position="544"/>
        <end position="564"/>
    </location>
</feature>
<dbReference type="PANTHER" id="PTHR42985:SF40">
    <property type="entry name" value="LD47995P-RELATED"/>
    <property type="match status" value="1"/>
</dbReference>
<name>A0A177B949_9BILA</name>
<comment type="subcellular location">
    <subcellularLocation>
        <location evidence="1">Cell membrane</location>
        <topology evidence="1">Multi-pass membrane protein</topology>
    </subcellularLocation>
</comment>
<accession>A0A177B949</accession>
<comment type="caution">
    <text evidence="13">The sequence shown here is derived from an EMBL/GenBank/DDBJ whole genome shotgun (WGS) entry which is preliminary data.</text>
</comment>
<dbReference type="EMBL" id="LWCA01000112">
    <property type="protein sequence ID" value="OAF70765.1"/>
    <property type="molecule type" value="Genomic_DNA"/>
</dbReference>
<keyword evidence="9 12" id="KW-0472">Membrane</keyword>
<comment type="similarity">
    <text evidence="2 11">Belongs to the sodium:solute symporter (SSF) (TC 2.A.21) family.</text>
</comment>
<dbReference type="InterPro" id="IPR038377">
    <property type="entry name" value="Na/Glc_symporter_sf"/>
</dbReference>
<dbReference type="InterPro" id="IPR051163">
    <property type="entry name" value="Sodium:Solute_Symporter_SSF"/>
</dbReference>